<reference evidence="2 3" key="1">
    <citation type="submission" date="2018-03" db="EMBL/GenBank/DDBJ databases">
        <title>Comparative analysis of microorganisms from saline springs in Andes Mountain Range, Colombia.</title>
        <authorList>
            <person name="Rubin E."/>
        </authorList>
    </citation>
    <scope>NUCLEOTIDE SEQUENCE [LARGE SCALE GENOMIC DNA]</scope>
    <source>
        <strain evidence="2 3">CG 35</strain>
    </source>
</reference>
<protein>
    <submittedName>
        <fullName evidence="2">Uncharacterized protein</fullName>
    </submittedName>
</protein>
<evidence type="ECO:0000256" key="1">
    <source>
        <dbReference type="SAM" id="Coils"/>
    </source>
</evidence>
<dbReference type="AlphaFoldDB" id="A0A2T0YJ05"/>
<keyword evidence="1" id="KW-0175">Coiled coil</keyword>
<evidence type="ECO:0000313" key="2">
    <source>
        <dbReference type="EMBL" id="PRZ15181.1"/>
    </source>
</evidence>
<sequence length="151" mass="17064">MTIALASLGFAAFSWWMADGAKKARDQAQEDRRRVERQVQAVEEIAASLARPPLSAHHLGDRDRTIVVRNTSSQEITLKELLNESDFHMFGSMTRDREGVWPVTIPVGSLHRFYALMNHGYAMPDHFEFRVEGSDSPIFVGLEPAAEPKKR</sequence>
<accession>A0A2T0YJ05</accession>
<dbReference type="EMBL" id="PVTY01000009">
    <property type="protein sequence ID" value="PRZ15181.1"/>
    <property type="molecule type" value="Genomic_DNA"/>
</dbReference>
<evidence type="ECO:0000313" key="3">
    <source>
        <dbReference type="Proteomes" id="UP000238217"/>
    </source>
</evidence>
<name>A0A2T0YJ05_9MICC</name>
<dbReference type="Proteomes" id="UP000238217">
    <property type="component" value="Unassembled WGS sequence"/>
</dbReference>
<proteinExistence type="predicted"/>
<feature type="coiled-coil region" evidence="1">
    <location>
        <begin position="18"/>
        <end position="45"/>
    </location>
</feature>
<organism evidence="2 3">
    <name type="scientific">Nesterenkonia sandarakina</name>
    <dbReference type="NCBI Taxonomy" id="272918"/>
    <lineage>
        <taxon>Bacteria</taxon>
        <taxon>Bacillati</taxon>
        <taxon>Actinomycetota</taxon>
        <taxon>Actinomycetes</taxon>
        <taxon>Micrococcales</taxon>
        <taxon>Micrococcaceae</taxon>
        <taxon>Nesterenkonia</taxon>
    </lineage>
</organism>
<comment type="caution">
    <text evidence="2">The sequence shown here is derived from an EMBL/GenBank/DDBJ whole genome shotgun (WGS) entry which is preliminary data.</text>
</comment>
<keyword evidence="3" id="KW-1185">Reference proteome</keyword>
<gene>
    <name evidence="2" type="ORF">BCL67_109102</name>
</gene>